<keyword evidence="4 7" id="KW-0812">Transmembrane</keyword>
<name>A0A235F615_9BACL</name>
<comment type="subcellular location">
    <subcellularLocation>
        <location evidence="1">Cell membrane</location>
        <topology evidence="1">Single-pass membrane protein</topology>
    </subcellularLocation>
</comment>
<accession>A0A235F615</accession>
<dbReference type="Pfam" id="PF10661">
    <property type="entry name" value="EssA"/>
    <property type="match status" value="1"/>
</dbReference>
<proteinExistence type="inferred from homology"/>
<evidence type="ECO:0000256" key="7">
    <source>
        <dbReference type="SAM" id="Phobius"/>
    </source>
</evidence>
<feature type="transmembrane region" description="Helical" evidence="7">
    <location>
        <begin position="149"/>
        <end position="167"/>
    </location>
</feature>
<dbReference type="AlphaFoldDB" id="A0A235F615"/>
<keyword evidence="5 7" id="KW-1133">Transmembrane helix</keyword>
<evidence type="ECO:0000256" key="6">
    <source>
        <dbReference type="ARBA" id="ARBA00023136"/>
    </source>
</evidence>
<evidence type="ECO:0000256" key="2">
    <source>
        <dbReference type="ARBA" id="ARBA00008570"/>
    </source>
</evidence>
<evidence type="ECO:0000313" key="9">
    <source>
        <dbReference type="Proteomes" id="UP000215059"/>
    </source>
</evidence>
<dbReference type="InterPro" id="IPR034026">
    <property type="entry name" value="EssA"/>
</dbReference>
<gene>
    <name evidence="8" type="primary">essA</name>
    <name evidence="8" type="ORF">CGZ90_16150</name>
</gene>
<sequence length="177" mass="20102">MQLMPGENQESLRSLIKLMKLIKLVLAFVLLFTFLSSKTASAEKNINNLSPNLYEKKDRNNNTDFFTDEPLNEQKTPIPEEQKSLTFKMKPDEKWENIKGELFAEGSGEEKSTVAQKAKQLHLFSGKNSGQFLNRTDETKETSQSALPIVYIILIALGVLMIVLLILPGMRRRNEDA</sequence>
<reference evidence="8 9" key="1">
    <citation type="submission" date="2017-07" db="EMBL/GenBank/DDBJ databases">
        <title>Fictibacillus sp. nov. GDSW-R2A3 Genome sequencing and assembly.</title>
        <authorList>
            <person name="Mayilraj S."/>
        </authorList>
    </citation>
    <scope>NUCLEOTIDE SEQUENCE [LARGE SCALE GENOMIC DNA]</scope>
    <source>
        <strain evidence="8 9">GDSW-R2A3</strain>
    </source>
</reference>
<evidence type="ECO:0000256" key="5">
    <source>
        <dbReference type="ARBA" id="ARBA00022989"/>
    </source>
</evidence>
<protein>
    <submittedName>
        <fullName evidence="8">Type VII secretion protein EssA</fullName>
    </submittedName>
</protein>
<dbReference type="NCBIfam" id="TIGR03927">
    <property type="entry name" value="T7SS_EssA_Firm"/>
    <property type="match status" value="1"/>
</dbReference>
<evidence type="ECO:0000256" key="1">
    <source>
        <dbReference type="ARBA" id="ARBA00004162"/>
    </source>
</evidence>
<keyword evidence="3" id="KW-1003">Cell membrane</keyword>
<dbReference type="Proteomes" id="UP000215059">
    <property type="component" value="Unassembled WGS sequence"/>
</dbReference>
<dbReference type="OrthoDB" id="2437241at2"/>
<comment type="caution">
    <text evidence="8">The sequence shown here is derived from an EMBL/GenBank/DDBJ whole genome shotgun (WGS) entry which is preliminary data.</text>
</comment>
<dbReference type="GO" id="GO:0005886">
    <property type="term" value="C:plasma membrane"/>
    <property type="evidence" value="ECO:0007669"/>
    <property type="project" value="UniProtKB-SubCell"/>
</dbReference>
<keyword evidence="9" id="KW-1185">Reference proteome</keyword>
<evidence type="ECO:0000256" key="4">
    <source>
        <dbReference type="ARBA" id="ARBA00022692"/>
    </source>
</evidence>
<organism evidence="8 9">
    <name type="scientific">Fictibacillus aquaticus</name>
    <dbReference type="NCBI Taxonomy" id="2021314"/>
    <lineage>
        <taxon>Bacteria</taxon>
        <taxon>Bacillati</taxon>
        <taxon>Bacillota</taxon>
        <taxon>Bacilli</taxon>
        <taxon>Bacillales</taxon>
        <taxon>Fictibacillaceae</taxon>
        <taxon>Fictibacillus</taxon>
    </lineage>
</organism>
<dbReference type="InterPro" id="IPR018920">
    <property type="entry name" value="EssA/YueC"/>
</dbReference>
<evidence type="ECO:0000256" key="3">
    <source>
        <dbReference type="ARBA" id="ARBA00022475"/>
    </source>
</evidence>
<keyword evidence="6 7" id="KW-0472">Membrane</keyword>
<comment type="similarity">
    <text evidence="2">Belongs to the EssA family.</text>
</comment>
<evidence type="ECO:0000313" key="8">
    <source>
        <dbReference type="EMBL" id="OYD56543.1"/>
    </source>
</evidence>
<dbReference type="EMBL" id="NOII01000011">
    <property type="protein sequence ID" value="OYD56543.1"/>
    <property type="molecule type" value="Genomic_DNA"/>
</dbReference>